<reference evidence="2 3" key="1">
    <citation type="submission" date="2019-02" db="EMBL/GenBank/DDBJ databases">
        <title>Deep-cultivation of Planctomycetes and their phenomic and genomic characterization uncovers novel biology.</title>
        <authorList>
            <person name="Wiegand S."/>
            <person name="Jogler M."/>
            <person name="Boedeker C."/>
            <person name="Pinto D."/>
            <person name="Vollmers J."/>
            <person name="Rivas-Marin E."/>
            <person name="Kohn T."/>
            <person name="Peeters S.H."/>
            <person name="Heuer A."/>
            <person name="Rast P."/>
            <person name="Oberbeckmann S."/>
            <person name="Bunk B."/>
            <person name="Jeske O."/>
            <person name="Meyerdierks A."/>
            <person name="Storesund J.E."/>
            <person name="Kallscheuer N."/>
            <person name="Luecker S."/>
            <person name="Lage O.M."/>
            <person name="Pohl T."/>
            <person name="Merkel B.J."/>
            <person name="Hornburger P."/>
            <person name="Mueller R.-W."/>
            <person name="Bruemmer F."/>
            <person name="Labrenz M."/>
            <person name="Spormann A.M."/>
            <person name="Op Den Camp H."/>
            <person name="Overmann J."/>
            <person name="Amann R."/>
            <person name="Jetten M.S.M."/>
            <person name="Mascher T."/>
            <person name="Medema M.H."/>
            <person name="Devos D.P."/>
            <person name="Kaster A.-K."/>
            <person name="Ovreas L."/>
            <person name="Rohde M."/>
            <person name="Galperin M.Y."/>
            <person name="Jogler C."/>
        </authorList>
    </citation>
    <scope>NUCLEOTIDE SEQUENCE [LARGE SCALE GENOMIC DNA]</scope>
    <source>
        <strain evidence="2 3">Pla144</strain>
    </source>
</reference>
<keyword evidence="1" id="KW-1133">Transmembrane helix</keyword>
<gene>
    <name evidence="2" type="ORF">Pla144_15200</name>
</gene>
<name>A0A5C6CTH1_9BACT</name>
<dbReference type="Proteomes" id="UP000318437">
    <property type="component" value="Unassembled WGS sequence"/>
</dbReference>
<organism evidence="2 3">
    <name type="scientific">Bythopirellula polymerisocia</name>
    <dbReference type="NCBI Taxonomy" id="2528003"/>
    <lineage>
        <taxon>Bacteria</taxon>
        <taxon>Pseudomonadati</taxon>
        <taxon>Planctomycetota</taxon>
        <taxon>Planctomycetia</taxon>
        <taxon>Pirellulales</taxon>
        <taxon>Lacipirellulaceae</taxon>
        <taxon>Bythopirellula</taxon>
    </lineage>
</organism>
<sequence>MEFFATNETQCGRWLQPTFMKQEVTELTERIRGMKRGKLILAHLHQVSLFRLLKISLPIYFSFSLLSLFSPIQIIYTSCEDLNR</sequence>
<keyword evidence="1" id="KW-0472">Membrane</keyword>
<keyword evidence="3" id="KW-1185">Reference proteome</keyword>
<proteinExistence type="predicted"/>
<evidence type="ECO:0000256" key="1">
    <source>
        <dbReference type="SAM" id="Phobius"/>
    </source>
</evidence>
<dbReference type="EMBL" id="SJPS01000002">
    <property type="protein sequence ID" value="TWU28233.1"/>
    <property type="molecule type" value="Genomic_DNA"/>
</dbReference>
<feature type="transmembrane region" description="Helical" evidence="1">
    <location>
        <begin position="57"/>
        <end position="76"/>
    </location>
</feature>
<accession>A0A5C6CTH1</accession>
<comment type="caution">
    <text evidence="2">The sequence shown here is derived from an EMBL/GenBank/DDBJ whole genome shotgun (WGS) entry which is preliminary data.</text>
</comment>
<evidence type="ECO:0000313" key="2">
    <source>
        <dbReference type="EMBL" id="TWU28233.1"/>
    </source>
</evidence>
<dbReference type="AlphaFoldDB" id="A0A5C6CTH1"/>
<evidence type="ECO:0000313" key="3">
    <source>
        <dbReference type="Proteomes" id="UP000318437"/>
    </source>
</evidence>
<protein>
    <submittedName>
        <fullName evidence="2">Uncharacterized protein</fullName>
    </submittedName>
</protein>
<keyword evidence="1" id="KW-0812">Transmembrane</keyword>